<protein>
    <recommendedName>
        <fullName evidence="2">DUF5723 domain-containing protein</fullName>
    </recommendedName>
</protein>
<dbReference type="OrthoDB" id="975426at2"/>
<dbReference type="AlphaFoldDB" id="A0A2T0M818"/>
<gene>
    <name evidence="3" type="ORF">CLV81_2073</name>
</gene>
<keyword evidence="1" id="KW-0732">Signal</keyword>
<evidence type="ECO:0000313" key="4">
    <source>
        <dbReference type="Proteomes" id="UP000237640"/>
    </source>
</evidence>
<feature type="signal peptide" evidence="1">
    <location>
        <begin position="1"/>
        <end position="20"/>
    </location>
</feature>
<reference evidence="3 4" key="1">
    <citation type="submission" date="2018-03" db="EMBL/GenBank/DDBJ databases">
        <title>Genomic Encyclopedia of Archaeal and Bacterial Type Strains, Phase II (KMG-II): from individual species to whole genera.</title>
        <authorList>
            <person name="Goeker M."/>
        </authorList>
    </citation>
    <scope>NUCLEOTIDE SEQUENCE [LARGE SCALE GENOMIC DNA]</scope>
    <source>
        <strain evidence="3 4">DSM 25027</strain>
    </source>
</reference>
<keyword evidence="4" id="KW-1185">Reference proteome</keyword>
<evidence type="ECO:0000313" key="3">
    <source>
        <dbReference type="EMBL" id="PRX53686.1"/>
    </source>
</evidence>
<sequence length="486" mass="53922">MRWLKCLALVPLLGTYILSAQNKQLLYDFYEIPQSLMVNPGVKANEKWHVGIPVLSGISFQAATSGVTVNDLFANDGIDFNIKVRERAINSLSRRDDFSSTSQIEVFNVGFRGRNRPDDYYSFGMYGETDIIVYWPRDLAILAFEGNGGANIGSSFDLGHLNVRGEMLNVLHFGINRKIDSELTVGVRAKLYSSIFNFKSTNNSGSFRTSPGEQNILENSIEADMQLQTAGVDEFLDIIDQGTGTRRRDTRNLFTRRALLGGNLGLGFDAGFTYKLNEQTTITASILDVGFIYNTKDVRNFTLEGAASNEGINVFLPEDVDNLGTDLWQELIDEIEAAVPYDENSNGYISFRPVKAYGSIRYDFGEGSSKTSTIDCGCAINVVGGRSEQYYRNSIGGQLFLQKRPLGIQPAVTGFYQRRFGRSLSIKGAYTVDKYSFSNVGLGLNLQAGPINFYILGDNLLAYRNVADSHYASLQFGFNIISWNGN</sequence>
<dbReference type="Proteomes" id="UP000237640">
    <property type="component" value="Unassembled WGS sequence"/>
</dbReference>
<dbReference type="RefSeq" id="WP_106145040.1">
    <property type="nucleotide sequence ID" value="NZ_PVYX01000002.1"/>
</dbReference>
<evidence type="ECO:0000256" key="1">
    <source>
        <dbReference type="SAM" id="SignalP"/>
    </source>
</evidence>
<feature type="domain" description="DUF5723" evidence="2">
    <location>
        <begin position="40"/>
        <end position="458"/>
    </location>
</feature>
<feature type="chain" id="PRO_5015606543" description="DUF5723 domain-containing protein" evidence="1">
    <location>
        <begin position="21"/>
        <end position="486"/>
    </location>
</feature>
<comment type="caution">
    <text evidence="3">The sequence shown here is derived from an EMBL/GenBank/DDBJ whole genome shotgun (WGS) entry which is preliminary data.</text>
</comment>
<name>A0A2T0M818_9FLAO</name>
<dbReference type="InterPro" id="IPR043781">
    <property type="entry name" value="DUF5723"/>
</dbReference>
<accession>A0A2T0M818</accession>
<organism evidence="3 4">
    <name type="scientific">Flagellimonas meridianipacifica</name>
    <dbReference type="NCBI Taxonomy" id="1080225"/>
    <lineage>
        <taxon>Bacteria</taxon>
        <taxon>Pseudomonadati</taxon>
        <taxon>Bacteroidota</taxon>
        <taxon>Flavobacteriia</taxon>
        <taxon>Flavobacteriales</taxon>
        <taxon>Flavobacteriaceae</taxon>
        <taxon>Flagellimonas</taxon>
    </lineage>
</organism>
<dbReference type="EMBL" id="PVYX01000002">
    <property type="protein sequence ID" value="PRX53686.1"/>
    <property type="molecule type" value="Genomic_DNA"/>
</dbReference>
<dbReference type="Pfam" id="PF18990">
    <property type="entry name" value="DUF5723"/>
    <property type="match status" value="1"/>
</dbReference>
<proteinExistence type="predicted"/>
<evidence type="ECO:0000259" key="2">
    <source>
        <dbReference type="Pfam" id="PF18990"/>
    </source>
</evidence>